<dbReference type="Proteomes" id="UP000694843">
    <property type="component" value="Unplaced"/>
</dbReference>
<dbReference type="KEGG" id="hazt:125177635"/>
<dbReference type="PROSITE" id="PS50089">
    <property type="entry name" value="ZF_RING_2"/>
    <property type="match status" value="1"/>
</dbReference>
<dbReference type="SUPFAM" id="SSF57850">
    <property type="entry name" value="RING/U-box"/>
    <property type="match status" value="1"/>
</dbReference>
<dbReference type="PROSITE" id="PS00518">
    <property type="entry name" value="ZF_RING_1"/>
    <property type="match status" value="1"/>
</dbReference>
<dbReference type="RefSeq" id="XP_047735729.1">
    <property type="nucleotide sequence ID" value="XM_047879773.1"/>
</dbReference>
<keyword evidence="3" id="KW-0862">Zinc</keyword>
<evidence type="ECO:0000256" key="4">
    <source>
        <dbReference type="PROSITE-ProRule" id="PRU00175"/>
    </source>
</evidence>
<dbReference type="Gene3D" id="3.30.40.10">
    <property type="entry name" value="Zinc/RING finger domain, C3HC4 (zinc finger)"/>
    <property type="match status" value="1"/>
</dbReference>
<accession>A0A979FFN8</accession>
<dbReference type="InterPro" id="IPR013083">
    <property type="entry name" value="Znf_RING/FYVE/PHD"/>
</dbReference>
<evidence type="ECO:0000256" key="1">
    <source>
        <dbReference type="ARBA" id="ARBA00022723"/>
    </source>
</evidence>
<keyword evidence="2 4" id="KW-0863">Zinc-finger</keyword>
<protein>
    <submittedName>
        <fullName evidence="7">Uncharacterized protein LOC125177635</fullName>
    </submittedName>
</protein>
<feature type="domain" description="RING-type" evidence="5">
    <location>
        <begin position="250"/>
        <end position="293"/>
    </location>
</feature>
<organism evidence="6 7">
    <name type="scientific">Hyalella azteca</name>
    <name type="common">Amphipod</name>
    <dbReference type="NCBI Taxonomy" id="294128"/>
    <lineage>
        <taxon>Eukaryota</taxon>
        <taxon>Metazoa</taxon>
        <taxon>Ecdysozoa</taxon>
        <taxon>Arthropoda</taxon>
        <taxon>Crustacea</taxon>
        <taxon>Multicrustacea</taxon>
        <taxon>Malacostraca</taxon>
        <taxon>Eumalacostraca</taxon>
        <taxon>Peracarida</taxon>
        <taxon>Amphipoda</taxon>
        <taxon>Senticaudata</taxon>
        <taxon>Talitrida</taxon>
        <taxon>Talitroidea</taxon>
        <taxon>Hyalellidae</taxon>
        <taxon>Hyalella</taxon>
    </lineage>
</organism>
<evidence type="ECO:0000259" key="5">
    <source>
        <dbReference type="PROSITE" id="PS50089"/>
    </source>
</evidence>
<name>A0A979FFN8_HYAAZ</name>
<reference evidence="7" key="1">
    <citation type="submission" date="2025-08" db="UniProtKB">
        <authorList>
            <consortium name="RefSeq"/>
        </authorList>
    </citation>
    <scope>IDENTIFICATION</scope>
    <source>
        <tissue evidence="7">Whole organism</tissue>
    </source>
</reference>
<evidence type="ECO:0000256" key="2">
    <source>
        <dbReference type="ARBA" id="ARBA00022771"/>
    </source>
</evidence>
<dbReference type="SMART" id="SM00184">
    <property type="entry name" value="RING"/>
    <property type="match status" value="1"/>
</dbReference>
<dbReference type="AlphaFoldDB" id="A0A979FFN8"/>
<evidence type="ECO:0000313" key="7">
    <source>
        <dbReference type="RefSeq" id="XP_047735729.1"/>
    </source>
</evidence>
<gene>
    <name evidence="7" type="primary">LOC125177635</name>
</gene>
<sequence length="340" mass="38532">MFNLLNSSNNAFVSAAQIEISVHISASVNSESQNTNTTEPDSNIQVTLSQHGCGAIMDSTENCKHEVSKSKYNDVENHYEMVHSILIKLQSIHGIVRSKESSNALAEILAALSKAFADPSDVNCREVKKGISDHGMKWILSSTEEIIRAISPISSCWLYDRSDRMRLRTLKSRLKALVIAHINGNSSPVVIESFVKLLKDISKASKVMKRNIKTTTVILKGKRYHDLWSRLFTAKSVRDLIPDSGKVESCALCFLTEITSKINFAFFSSCQHIFCRPCILEWMNINQSCPVCQQPMMDLSTRDEFVSFKRRQFKMEDKIRRRALRAARKSSRCTKKEMKD</sequence>
<keyword evidence="1" id="KW-0479">Metal-binding</keyword>
<proteinExistence type="predicted"/>
<evidence type="ECO:0000313" key="6">
    <source>
        <dbReference type="Proteomes" id="UP000694843"/>
    </source>
</evidence>
<dbReference type="Pfam" id="PF13639">
    <property type="entry name" value="zf-RING_2"/>
    <property type="match status" value="1"/>
</dbReference>
<dbReference type="OrthoDB" id="6270329at2759"/>
<dbReference type="InterPro" id="IPR017907">
    <property type="entry name" value="Znf_RING_CS"/>
</dbReference>
<dbReference type="GO" id="GO:0008270">
    <property type="term" value="F:zinc ion binding"/>
    <property type="evidence" value="ECO:0007669"/>
    <property type="project" value="UniProtKB-KW"/>
</dbReference>
<keyword evidence="6" id="KW-1185">Reference proteome</keyword>
<evidence type="ECO:0000256" key="3">
    <source>
        <dbReference type="ARBA" id="ARBA00022833"/>
    </source>
</evidence>
<dbReference type="InterPro" id="IPR001841">
    <property type="entry name" value="Znf_RING"/>
</dbReference>
<dbReference type="GeneID" id="125177635"/>